<dbReference type="InterPro" id="IPR030999">
    <property type="entry name" value="Thiosulf_SoxX"/>
</dbReference>
<dbReference type="GO" id="GO:0009055">
    <property type="term" value="F:electron transfer activity"/>
    <property type="evidence" value="ECO:0007669"/>
    <property type="project" value="InterPro"/>
</dbReference>
<dbReference type="Proteomes" id="UP000184066">
    <property type="component" value="Unassembled WGS sequence"/>
</dbReference>
<dbReference type="STRING" id="1189325.SAMN04488119_103412"/>
<protein>
    <submittedName>
        <fullName evidence="7">Sulfur-oxidizing protein SoxX</fullName>
    </submittedName>
</protein>
<evidence type="ECO:0000256" key="1">
    <source>
        <dbReference type="ARBA" id="ARBA00022617"/>
    </source>
</evidence>
<keyword evidence="2 4" id="KW-0479">Metal-binding</keyword>
<dbReference type="AlphaFoldDB" id="A0A1M7S9A6"/>
<dbReference type="OrthoDB" id="9793634at2"/>
<evidence type="ECO:0000256" key="3">
    <source>
        <dbReference type="ARBA" id="ARBA00023004"/>
    </source>
</evidence>
<dbReference type="Gene3D" id="1.10.760.10">
    <property type="entry name" value="Cytochrome c-like domain"/>
    <property type="match status" value="1"/>
</dbReference>
<dbReference type="RefSeq" id="WP_072746197.1">
    <property type="nucleotide sequence ID" value="NZ_FOHL01000003.1"/>
</dbReference>
<dbReference type="SUPFAM" id="SSF46626">
    <property type="entry name" value="Cytochrome c"/>
    <property type="match status" value="1"/>
</dbReference>
<dbReference type="InterPro" id="IPR009056">
    <property type="entry name" value="Cyt_c-like_dom"/>
</dbReference>
<feature type="chain" id="PRO_5009929115" evidence="5">
    <location>
        <begin position="23"/>
        <end position="153"/>
    </location>
</feature>
<keyword evidence="5" id="KW-0732">Signal</keyword>
<dbReference type="InterPro" id="IPR036909">
    <property type="entry name" value="Cyt_c-like_dom_sf"/>
</dbReference>
<organism evidence="7 8">
    <name type="scientific">Oceanicella actignis</name>
    <dbReference type="NCBI Taxonomy" id="1189325"/>
    <lineage>
        <taxon>Bacteria</taxon>
        <taxon>Pseudomonadati</taxon>
        <taxon>Pseudomonadota</taxon>
        <taxon>Alphaproteobacteria</taxon>
        <taxon>Rhodobacterales</taxon>
        <taxon>Paracoccaceae</taxon>
        <taxon>Oceanicella</taxon>
    </lineage>
</organism>
<evidence type="ECO:0000256" key="2">
    <source>
        <dbReference type="ARBA" id="ARBA00022723"/>
    </source>
</evidence>
<dbReference type="GO" id="GO:0020037">
    <property type="term" value="F:heme binding"/>
    <property type="evidence" value="ECO:0007669"/>
    <property type="project" value="InterPro"/>
</dbReference>
<evidence type="ECO:0000313" key="7">
    <source>
        <dbReference type="EMBL" id="SHN55177.1"/>
    </source>
</evidence>
<accession>A0A1M7S9A6</accession>
<feature type="domain" description="Cytochrome c" evidence="6">
    <location>
        <begin position="46"/>
        <end position="151"/>
    </location>
</feature>
<evidence type="ECO:0000313" key="8">
    <source>
        <dbReference type="Proteomes" id="UP000184066"/>
    </source>
</evidence>
<gene>
    <name evidence="7" type="ORF">SAMN05216200_10296</name>
</gene>
<dbReference type="EMBL" id="FRDL01000002">
    <property type="protein sequence ID" value="SHN55177.1"/>
    <property type="molecule type" value="Genomic_DNA"/>
</dbReference>
<keyword evidence="8" id="KW-1185">Reference proteome</keyword>
<feature type="signal peptide" evidence="5">
    <location>
        <begin position="1"/>
        <end position="22"/>
    </location>
</feature>
<keyword evidence="3 4" id="KW-0408">Iron</keyword>
<reference evidence="7 8" key="1">
    <citation type="submission" date="2016-12" db="EMBL/GenBank/DDBJ databases">
        <authorList>
            <person name="Song W.-J."/>
            <person name="Kurnit D.M."/>
        </authorList>
    </citation>
    <scope>NUCLEOTIDE SEQUENCE [LARGE SCALE GENOMIC DNA]</scope>
    <source>
        <strain evidence="7 8">CGMCC 1.10808</strain>
    </source>
</reference>
<keyword evidence="1 4" id="KW-0349">Heme</keyword>
<dbReference type="GO" id="GO:0046872">
    <property type="term" value="F:metal ion binding"/>
    <property type="evidence" value="ECO:0007669"/>
    <property type="project" value="UniProtKB-KW"/>
</dbReference>
<dbReference type="NCBIfam" id="TIGR04485">
    <property type="entry name" value="thiosulf_SoxX"/>
    <property type="match status" value="1"/>
</dbReference>
<evidence type="ECO:0000256" key="5">
    <source>
        <dbReference type="SAM" id="SignalP"/>
    </source>
</evidence>
<evidence type="ECO:0000256" key="4">
    <source>
        <dbReference type="PROSITE-ProRule" id="PRU00433"/>
    </source>
</evidence>
<name>A0A1M7S9A6_9RHOB</name>
<dbReference type="Pfam" id="PF00034">
    <property type="entry name" value="Cytochrom_C"/>
    <property type="match status" value="1"/>
</dbReference>
<evidence type="ECO:0000259" key="6">
    <source>
        <dbReference type="PROSITE" id="PS51007"/>
    </source>
</evidence>
<dbReference type="PROSITE" id="PS51007">
    <property type="entry name" value="CYTC"/>
    <property type="match status" value="1"/>
</dbReference>
<sequence length="153" mass="16294">MAAPRILTAAALTAALAGGAWAAETAPAEVRFDGSAVPQRLTDAPGDPARGRAVFIDRKLGNCLACHANSDMADEPFHGEIGPPLDGVADRWSEAELRGILVNSKKTFEGTIMPAFYKDSGFNRPLKKFAGKPILTAQQVEDVVAYLLTLKEE</sequence>
<proteinExistence type="predicted"/>